<evidence type="ECO:0000256" key="1">
    <source>
        <dbReference type="SAM" id="MobiDB-lite"/>
    </source>
</evidence>
<keyword evidence="3" id="KW-1185">Reference proteome</keyword>
<dbReference type="SUPFAM" id="SSF50129">
    <property type="entry name" value="GroES-like"/>
    <property type="match status" value="1"/>
</dbReference>
<dbReference type="EMBL" id="LUGH01000096">
    <property type="protein sequence ID" value="OBZ89423.1"/>
    <property type="molecule type" value="Genomic_DNA"/>
</dbReference>
<dbReference type="Gene3D" id="3.90.180.10">
    <property type="entry name" value="Medium-chain alcohol dehydrogenases, catalytic domain"/>
    <property type="match status" value="1"/>
</dbReference>
<proteinExistence type="predicted"/>
<dbReference type="InterPro" id="IPR011032">
    <property type="entry name" value="GroES-like_sf"/>
</dbReference>
<comment type="caution">
    <text evidence="2">The sequence shown here is derived from an EMBL/GenBank/DDBJ whole genome shotgun (WGS) entry which is preliminary data.</text>
</comment>
<sequence>MATNAAANLAQSKMGEAPVPVANQDKENKSETTDMLACVWVGKEKLEMRRVPKPEITDDEDVIIKVTGST</sequence>
<dbReference type="Proteomes" id="UP000093000">
    <property type="component" value="Unassembled WGS sequence"/>
</dbReference>
<evidence type="ECO:0000313" key="3">
    <source>
        <dbReference type="Proteomes" id="UP000093000"/>
    </source>
</evidence>
<feature type="non-terminal residue" evidence="2">
    <location>
        <position position="70"/>
    </location>
</feature>
<evidence type="ECO:0000313" key="2">
    <source>
        <dbReference type="EMBL" id="OBZ89423.1"/>
    </source>
</evidence>
<name>A0A1C7NJV9_9FUNG</name>
<feature type="region of interest" description="Disordered" evidence="1">
    <location>
        <begin position="1"/>
        <end position="32"/>
    </location>
</feature>
<dbReference type="AlphaFoldDB" id="A0A1C7NJV9"/>
<dbReference type="OrthoDB" id="3941538at2759"/>
<organism evidence="2 3">
    <name type="scientific">Choanephora cucurbitarum</name>
    <dbReference type="NCBI Taxonomy" id="101091"/>
    <lineage>
        <taxon>Eukaryota</taxon>
        <taxon>Fungi</taxon>
        <taxon>Fungi incertae sedis</taxon>
        <taxon>Mucoromycota</taxon>
        <taxon>Mucoromycotina</taxon>
        <taxon>Mucoromycetes</taxon>
        <taxon>Mucorales</taxon>
        <taxon>Mucorineae</taxon>
        <taxon>Choanephoraceae</taxon>
        <taxon>Choanephoroideae</taxon>
        <taxon>Choanephora</taxon>
    </lineage>
</organism>
<dbReference type="STRING" id="101091.A0A1C7NJV9"/>
<reference evidence="2 3" key="1">
    <citation type="submission" date="2016-03" db="EMBL/GenBank/DDBJ databases">
        <title>Choanephora cucurbitarum.</title>
        <authorList>
            <person name="Min B."/>
            <person name="Park H."/>
            <person name="Park J.-H."/>
            <person name="Shin H.-D."/>
            <person name="Choi I.-G."/>
        </authorList>
    </citation>
    <scope>NUCLEOTIDE SEQUENCE [LARGE SCALE GENOMIC DNA]</scope>
    <source>
        <strain evidence="2 3">KUS-F28377</strain>
    </source>
</reference>
<feature type="compositionally biased region" description="Polar residues" evidence="1">
    <location>
        <begin position="1"/>
        <end position="11"/>
    </location>
</feature>
<dbReference type="InParanoid" id="A0A1C7NJV9"/>
<gene>
    <name evidence="2" type="ORF">A0J61_02512</name>
</gene>
<protein>
    <submittedName>
        <fullName evidence="2">Uncharacterized protein</fullName>
    </submittedName>
</protein>
<accession>A0A1C7NJV9</accession>